<dbReference type="Proteomes" id="UP000007148">
    <property type="component" value="Unassembled WGS sequence"/>
</dbReference>
<gene>
    <name evidence="1" type="ORF">PIIN_07765</name>
</gene>
<dbReference type="HOGENOM" id="CLU_1084000_0_0_1"/>
<keyword evidence="2" id="KW-1185">Reference proteome</keyword>
<dbReference type="OrthoDB" id="4487085at2759"/>
<dbReference type="InParanoid" id="G4TR68"/>
<organism evidence="1 2">
    <name type="scientific">Serendipita indica (strain DSM 11827)</name>
    <name type="common">Root endophyte fungus</name>
    <name type="synonym">Piriformospora indica</name>
    <dbReference type="NCBI Taxonomy" id="1109443"/>
    <lineage>
        <taxon>Eukaryota</taxon>
        <taxon>Fungi</taxon>
        <taxon>Dikarya</taxon>
        <taxon>Basidiomycota</taxon>
        <taxon>Agaricomycotina</taxon>
        <taxon>Agaricomycetes</taxon>
        <taxon>Sebacinales</taxon>
        <taxon>Serendipitaceae</taxon>
        <taxon>Serendipita</taxon>
    </lineage>
</organism>
<dbReference type="SUPFAM" id="SSF52540">
    <property type="entry name" value="P-loop containing nucleoside triphosphate hydrolases"/>
    <property type="match status" value="1"/>
</dbReference>
<accession>G4TR68</accession>
<reference evidence="1 2" key="1">
    <citation type="journal article" date="2011" name="PLoS Pathog.">
        <title>Endophytic Life Strategies Decoded by Genome and Transcriptome Analyses of the Mutualistic Root Symbiont Piriformospora indica.</title>
        <authorList>
            <person name="Zuccaro A."/>
            <person name="Lahrmann U."/>
            <person name="Guldener U."/>
            <person name="Langen G."/>
            <person name="Pfiffi S."/>
            <person name="Biedenkopf D."/>
            <person name="Wong P."/>
            <person name="Samans B."/>
            <person name="Grimm C."/>
            <person name="Basiewicz M."/>
            <person name="Murat C."/>
            <person name="Martin F."/>
            <person name="Kogel K.H."/>
        </authorList>
    </citation>
    <scope>NUCLEOTIDE SEQUENCE [LARGE SCALE GENOMIC DNA]</scope>
    <source>
        <strain evidence="1 2">DSM 11827</strain>
    </source>
</reference>
<protein>
    <recommendedName>
        <fullName evidence="3">NB-ARC domain-containing protein</fullName>
    </recommendedName>
</protein>
<name>G4TR68_SERID</name>
<evidence type="ECO:0000313" key="2">
    <source>
        <dbReference type="Proteomes" id="UP000007148"/>
    </source>
</evidence>
<proteinExistence type="predicted"/>
<dbReference type="STRING" id="1109443.G4TR68"/>
<dbReference type="AlphaFoldDB" id="G4TR68"/>
<evidence type="ECO:0000313" key="1">
    <source>
        <dbReference type="EMBL" id="CCA73811.1"/>
    </source>
</evidence>
<dbReference type="Gene3D" id="3.40.50.300">
    <property type="entry name" value="P-loop containing nucleotide triphosphate hydrolases"/>
    <property type="match status" value="1"/>
</dbReference>
<dbReference type="EMBL" id="CAFZ01000255">
    <property type="protein sequence ID" value="CCA73811.1"/>
    <property type="molecule type" value="Genomic_DNA"/>
</dbReference>
<evidence type="ECO:0008006" key="3">
    <source>
        <dbReference type="Google" id="ProtNLM"/>
    </source>
</evidence>
<comment type="caution">
    <text evidence="1">The sequence shown here is derived from an EMBL/GenBank/DDBJ whole genome shotgun (WGS) entry which is preliminary data.</text>
</comment>
<sequence length="209" mass="23654">MVYFVDARSEEALQQGLQNIVYSMKSGLSQRWSSSILTSLEAWMVILDNADDPSLKVLEYFPRYGNGNIIITTRNSAYANLTCNFQALEALESESAVELLLSSSGYERSSDNKESAFAIINALGRLPLAIAHAAGYIRLHQCLRTYLDIYNESRRQLLRTKTMAMFEYYELSVASTIQMSLDKLPVPTQSLLRLLAEFHNTDIPFDVFK</sequence>
<dbReference type="PANTHER" id="PTHR35205:SF1">
    <property type="entry name" value="ZU5 DOMAIN-CONTAINING PROTEIN"/>
    <property type="match status" value="1"/>
</dbReference>
<dbReference type="PANTHER" id="PTHR35205">
    <property type="entry name" value="NB-ARC AND TPR DOMAIN PROTEIN"/>
    <property type="match status" value="1"/>
</dbReference>
<dbReference type="InterPro" id="IPR027417">
    <property type="entry name" value="P-loop_NTPase"/>
</dbReference>